<gene>
    <name evidence="4" type="primary">pyrR</name>
    <name evidence="6" type="ORF">CH330_05550</name>
</gene>
<dbReference type="InterPro" id="IPR050137">
    <property type="entry name" value="PyrR_bifunctional"/>
</dbReference>
<reference evidence="6 7" key="1">
    <citation type="submission" date="2017-07" db="EMBL/GenBank/DDBJ databases">
        <title>Recovery of genomes from metagenomes via a dereplication, aggregation, and scoring strategy.</title>
        <authorList>
            <person name="Sieber C.M."/>
            <person name="Probst A.J."/>
            <person name="Sharrar A."/>
            <person name="Thomas B.C."/>
            <person name="Hess M."/>
            <person name="Tringe S.G."/>
            <person name="Banfield J.F."/>
        </authorList>
    </citation>
    <scope>NUCLEOTIDE SEQUENCE [LARGE SCALE GENOMIC DNA]</scope>
    <source>
        <strain evidence="6">JGI_Cruoil_03_51_56</strain>
    </source>
</reference>
<dbReference type="GO" id="GO:0004845">
    <property type="term" value="F:uracil phosphoribosyltransferase activity"/>
    <property type="evidence" value="ECO:0007669"/>
    <property type="project" value="UniProtKB-UniRule"/>
</dbReference>
<name>A0A235BTG5_UNCW3</name>
<dbReference type="InterPro" id="IPR000836">
    <property type="entry name" value="PRTase_dom"/>
</dbReference>
<proteinExistence type="inferred from homology"/>
<dbReference type="GO" id="GO:0006355">
    <property type="term" value="P:regulation of DNA-templated transcription"/>
    <property type="evidence" value="ECO:0007669"/>
    <property type="project" value="UniProtKB-UniRule"/>
</dbReference>
<dbReference type="InterPro" id="IPR029057">
    <property type="entry name" value="PRTase-like"/>
</dbReference>
<dbReference type="NCBIfam" id="NF003545">
    <property type="entry name" value="PRK05205.1-1"/>
    <property type="match status" value="1"/>
</dbReference>
<dbReference type="Pfam" id="PF00156">
    <property type="entry name" value="Pribosyltran"/>
    <property type="match status" value="1"/>
</dbReference>
<evidence type="ECO:0000256" key="1">
    <source>
        <dbReference type="ARBA" id="ARBA00005565"/>
    </source>
</evidence>
<keyword evidence="4 6" id="KW-0808">Transferase</keyword>
<comment type="function">
    <text evidence="4">Regulates the transcription of the pyrimidine nucleotide (pyr) operon in response to exogenous pyrimidines.</text>
</comment>
<evidence type="ECO:0000313" key="7">
    <source>
        <dbReference type="Proteomes" id="UP000215559"/>
    </source>
</evidence>
<accession>A0A235BTG5</accession>
<feature type="domain" description="Phosphoribosyltransferase" evidence="5">
    <location>
        <begin position="20"/>
        <end position="155"/>
    </location>
</feature>
<evidence type="ECO:0000256" key="4">
    <source>
        <dbReference type="HAMAP-Rule" id="MF_01219"/>
    </source>
</evidence>
<dbReference type="PANTHER" id="PTHR11608:SF0">
    <property type="entry name" value="BIFUNCTIONAL PROTEIN PYRR"/>
    <property type="match status" value="1"/>
</dbReference>
<dbReference type="EC" id="2.4.2.9" evidence="4"/>
<organism evidence="6 7">
    <name type="scientific">candidate division WOR-3 bacterium JGI_Cruoil_03_51_56</name>
    <dbReference type="NCBI Taxonomy" id="1973747"/>
    <lineage>
        <taxon>Bacteria</taxon>
        <taxon>Bacteria division WOR-3</taxon>
    </lineage>
</organism>
<dbReference type="Gene3D" id="3.40.50.2020">
    <property type="match status" value="1"/>
</dbReference>
<sequence>MRAYPCFPSGKVRQAVIDEQGLKTLVSQLASDISRRNRGVKNLVFVGIKRRGVPLANRLAKELSLNQKYRIPVGAIDITLYRDDLQLVAETPICGGSEIDFDINGRIIVLVDDLIYTGRTVRAALTELLDFGRPKSIQLAVLVDRGHRELPIEPNFVGRTIKTRHDDLVDIYLVEEDGTDGVFLTRR</sequence>
<dbReference type="SUPFAM" id="SSF53271">
    <property type="entry name" value="PRTase-like"/>
    <property type="match status" value="1"/>
</dbReference>
<keyword evidence="3 4" id="KW-0804">Transcription</keyword>
<dbReference type="InterPro" id="IPR023050">
    <property type="entry name" value="PyrR"/>
</dbReference>
<dbReference type="NCBIfam" id="NF003549">
    <property type="entry name" value="PRK05205.1-5"/>
    <property type="match status" value="1"/>
</dbReference>
<dbReference type="AlphaFoldDB" id="A0A235BTG5"/>
<evidence type="ECO:0000259" key="5">
    <source>
        <dbReference type="Pfam" id="PF00156"/>
    </source>
</evidence>
<comment type="catalytic activity">
    <reaction evidence="4">
        <text>UMP + diphosphate = 5-phospho-alpha-D-ribose 1-diphosphate + uracil</text>
        <dbReference type="Rhea" id="RHEA:13017"/>
        <dbReference type="ChEBI" id="CHEBI:17568"/>
        <dbReference type="ChEBI" id="CHEBI:33019"/>
        <dbReference type="ChEBI" id="CHEBI:57865"/>
        <dbReference type="ChEBI" id="CHEBI:58017"/>
        <dbReference type="EC" id="2.4.2.9"/>
    </reaction>
</comment>
<dbReference type="CDD" id="cd06223">
    <property type="entry name" value="PRTases_typeI"/>
    <property type="match status" value="1"/>
</dbReference>
<comment type="caution">
    <text evidence="6">The sequence shown here is derived from an EMBL/GenBank/DDBJ whole genome shotgun (WGS) entry which is preliminary data.</text>
</comment>
<dbReference type="FunFam" id="3.40.50.2020:FF:000020">
    <property type="entry name" value="Bifunctional protein PyrR"/>
    <property type="match status" value="1"/>
</dbReference>
<dbReference type="EMBL" id="NOZP01000096">
    <property type="protein sequence ID" value="OYD15506.1"/>
    <property type="molecule type" value="Genomic_DNA"/>
</dbReference>
<keyword evidence="2 4" id="KW-0805">Transcription regulation</keyword>
<dbReference type="PANTHER" id="PTHR11608">
    <property type="entry name" value="BIFUNCTIONAL PROTEIN PYRR"/>
    <property type="match status" value="1"/>
</dbReference>
<comment type="function">
    <text evidence="4">Also displays a weak uracil phosphoribosyltransferase activity which is not physiologically significant.</text>
</comment>
<evidence type="ECO:0000256" key="2">
    <source>
        <dbReference type="ARBA" id="ARBA00023015"/>
    </source>
</evidence>
<evidence type="ECO:0000313" key="6">
    <source>
        <dbReference type="EMBL" id="OYD15506.1"/>
    </source>
</evidence>
<feature type="short sequence motif" description="PRPP-binding" evidence="4">
    <location>
        <begin position="108"/>
        <end position="120"/>
    </location>
</feature>
<comment type="similarity">
    <text evidence="1 4">Belongs to the purine/pyrimidine phosphoribosyltransferase family. PyrR subfamily.</text>
</comment>
<dbReference type="Proteomes" id="UP000215559">
    <property type="component" value="Unassembled WGS sequence"/>
</dbReference>
<dbReference type="HAMAP" id="MF_01219">
    <property type="entry name" value="PyrR"/>
    <property type="match status" value="1"/>
</dbReference>
<protein>
    <recommendedName>
        <fullName evidence="4">Bifunctional protein PyrR</fullName>
    </recommendedName>
    <domain>
        <recommendedName>
            <fullName evidence="4">Pyrimidine operon regulatory protein</fullName>
        </recommendedName>
    </domain>
    <domain>
        <recommendedName>
            <fullName evidence="4">Uracil phosphoribosyltransferase</fullName>
            <shortName evidence="4">UPRTase</shortName>
            <ecNumber evidence="4">2.4.2.9</ecNumber>
        </recommendedName>
    </domain>
</protein>
<evidence type="ECO:0000256" key="3">
    <source>
        <dbReference type="ARBA" id="ARBA00023163"/>
    </source>
</evidence>
<keyword evidence="4 6" id="KW-0328">Glycosyltransferase</keyword>